<dbReference type="AlphaFoldDB" id="A0A1T4NZV0"/>
<name>A0A1T4NZV0_9FIRM</name>
<reference evidence="3" key="1">
    <citation type="submission" date="2017-02" db="EMBL/GenBank/DDBJ databases">
        <authorList>
            <person name="Varghese N."/>
            <person name="Submissions S."/>
        </authorList>
    </citation>
    <scope>NUCLEOTIDE SEQUENCE [LARGE SCALE GENOMIC DNA]</scope>
    <source>
        <strain evidence="3">ATCC 25662</strain>
    </source>
</reference>
<gene>
    <name evidence="2" type="ORF">SAMN02745191_1805</name>
</gene>
<keyword evidence="1" id="KW-0732">Signal</keyword>
<organism evidence="2 3">
    <name type="scientific">Anaerorhabdus furcosa</name>
    <dbReference type="NCBI Taxonomy" id="118967"/>
    <lineage>
        <taxon>Bacteria</taxon>
        <taxon>Bacillati</taxon>
        <taxon>Bacillota</taxon>
        <taxon>Erysipelotrichia</taxon>
        <taxon>Erysipelotrichales</taxon>
        <taxon>Erysipelotrichaceae</taxon>
        <taxon>Anaerorhabdus</taxon>
    </lineage>
</organism>
<dbReference type="Proteomes" id="UP000243297">
    <property type="component" value="Unassembled WGS sequence"/>
</dbReference>
<dbReference type="EMBL" id="FUWY01000005">
    <property type="protein sequence ID" value="SJZ84566.1"/>
    <property type="molecule type" value="Genomic_DNA"/>
</dbReference>
<keyword evidence="3" id="KW-1185">Reference proteome</keyword>
<evidence type="ECO:0000313" key="2">
    <source>
        <dbReference type="EMBL" id="SJZ84566.1"/>
    </source>
</evidence>
<evidence type="ECO:0008006" key="4">
    <source>
        <dbReference type="Google" id="ProtNLM"/>
    </source>
</evidence>
<feature type="chain" id="PRO_5039581414" description="DUF4878 domain-containing protein" evidence="1">
    <location>
        <begin position="21"/>
        <end position="190"/>
    </location>
</feature>
<feature type="signal peptide" evidence="1">
    <location>
        <begin position="1"/>
        <end position="20"/>
    </location>
</feature>
<evidence type="ECO:0000313" key="3">
    <source>
        <dbReference type="Proteomes" id="UP000243297"/>
    </source>
</evidence>
<sequence length="190" mass="22130">MKIRKILVILCLLLVGCASKPSTPDGTMHAFFSAFKSFNFNKMNDFLEQPIDEITQDDFKAFIDYTNSTKTTKEVMSILKNMEIDWTAIDSQIDTVMYEVSITYYNTIELKENYLEYFIQAFEDHTNPEIYDQRIQEAYHQAYMRAKPSLTKTFEVTCVKNGNTWVLLDGSNLFTSFTKSIKTQIYLLGY</sequence>
<proteinExistence type="predicted"/>
<dbReference type="RefSeq" id="WP_078712211.1">
    <property type="nucleotide sequence ID" value="NZ_FUWY01000005.1"/>
</dbReference>
<dbReference type="PROSITE" id="PS51257">
    <property type="entry name" value="PROKAR_LIPOPROTEIN"/>
    <property type="match status" value="1"/>
</dbReference>
<protein>
    <recommendedName>
        <fullName evidence="4">DUF4878 domain-containing protein</fullName>
    </recommendedName>
</protein>
<evidence type="ECO:0000256" key="1">
    <source>
        <dbReference type="SAM" id="SignalP"/>
    </source>
</evidence>
<accession>A0A1T4NZV0</accession>